<evidence type="ECO:0000313" key="6">
    <source>
        <dbReference type="EMBL" id="CAE6426146.1"/>
    </source>
</evidence>
<keyword evidence="4" id="KW-0732">Signal</keyword>
<dbReference type="InterPro" id="IPR052210">
    <property type="entry name" value="LysM1-like"/>
</dbReference>
<evidence type="ECO:0000256" key="3">
    <source>
        <dbReference type="SAM" id="MobiDB-lite"/>
    </source>
</evidence>
<accession>A0A8H3D5I4</accession>
<feature type="compositionally biased region" description="Acidic residues" evidence="3">
    <location>
        <begin position="217"/>
        <end position="237"/>
    </location>
</feature>
<dbReference type="EMBL" id="CAJMWX010000738">
    <property type="protein sequence ID" value="CAE6426146.1"/>
    <property type="molecule type" value="Genomic_DNA"/>
</dbReference>
<evidence type="ECO:0000259" key="5">
    <source>
        <dbReference type="PROSITE" id="PS51782"/>
    </source>
</evidence>
<dbReference type="PANTHER" id="PTHR34997">
    <property type="entry name" value="AM15"/>
    <property type="match status" value="1"/>
</dbReference>
<dbReference type="AlphaFoldDB" id="A0A8H3D5I4"/>
<evidence type="ECO:0000313" key="7">
    <source>
        <dbReference type="EMBL" id="CAE6513706.1"/>
    </source>
</evidence>
<evidence type="ECO:0000313" key="8">
    <source>
        <dbReference type="Proteomes" id="UP000663861"/>
    </source>
</evidence>
<dbReference type="CDD" id="cd00118">
    <property type="entry name" value="LysM"/>
    <property type="match status" value="1"/>
</dbReference>
<keyword evidence="1" id="KW-0147">Chitin-binding</keyword>
<proteinExistence type="predicted"/>
<feature type="compositionally biased region" description="Low complexity" evidence="3">
    <location>
        <begin position="173"/>
        <end position="213"/>
    </location>
</feature>
<feature type="signal peptide" evidence="4">
    <location>
        <begin position="1"/>
        <end position="17"/>
    </location>
</feature>
<protein>
    <recommendedName>
        <fullName evidence="5">LysM domain-containing protein</fullName>
    </recommendedName>
</protein>
<dbReference type="GO" id="GO:0008061">
    <property type="term" value="F:chitin binding"/>
    <property type="evidence" value="ECO:0007669"/>
    <property type="project" value="UniProtKB-KW"/>
</dbReference>
<dbReference type="InterPro" id="IPR036779">
    <property type="entry name" value="LysM_dom_sf"/>
</dbReference>
<dbReference type="SMART" id="SM00257">
    <property type="entry name" value="LysM"/>
    <property type="match status" value="2"/>
</dbReference>
<reference evidence="7" key="1">
    <citation type="submission" date="2021-01" db="EMBL/GenBank/DDBJ databases">
        <authorList>
            <person name="Kaushik A."/>
        </authorList>
    </citation>
    <scope>NUCLEOTIDE SEQUENCE</scope>
    <source>
        <strain evidence="6">AG4-R118</strain>
        <strain evidence="7">AG4-RS23</strain>
    </source>
</reference>
<feature type="domain" description="LysM" evidence="5">
    <location>
        <begin position="78"/>
        <end position="124"/>
    </location>
</feature>
<dbReference type="PANTHER" id="PTHR34997:SF1">
    <property type="entry name" value="PEPTIDOGLYCAN-BINDING LYSIN DOMAIN"/>
    <property type="match status" value="1"/>
</dbReference>
<dbReference type="Gene3D" id="3.10.350.10">
    <property type="entry name" value="LysM domain"/>
    <property type="match status" value="2"/>
</dbReference>
<evidence type="ECO:0000256" key="1">
    <source>
        <dbReference type="ARBA" id="ARBA00022669"/>
    </source>
</evidence>
<dbReference type="SUPFAM" id="SSF54106">
    <property type="entry name" value="LysM domain"/>
    <property type="match status" value="2"/>
</dbReference>
<dbReference type="Pfam" id="PF01476">
    <property type="entry name" value="LysM"/>
    <property type="match status" value="2"/>
</dbReference>
<organism evidence="7 8">
    <name type="scientific">Rhizoctonia solani</name>
    <dbReference type="NCBI Taxonomy" id="456999"/>
    <lineage>
        <taxon>Eukaryota</taxon>
        <taxon>Fungi</taxon>
        <taxon>Dikarya</taxon>
        <taxon>Basidiomycota</taxon>
        <taxon>Agaricomycotina</taxon>
        <taxon>Agaricomycetes</taxon>
        <taxon>Cantharellales</taxon>
        <taxon>Ceratobasidiaceae</taxon>
        <taxon>Rhizoctonia</taxon>
    </lineage>
</organism>
<dbReference type="EMBL" id="CAJMWY010003998">
    <property type="protein sequence ID" value="CAE6513706.1"/>
    <property type="molecule type" value="Genomic_DNA"/>
</dbReference>
<feature type="chain" id="PRO_5036265476" description="LysM domain-containing protein" evidence="4">
    <location>
        <begin position="18"/>
        <end position="237"/>
    </location>
</feature>
<dbReference type="InterPro" id="IPR018392">
    <property type="entry name" value="LysM"/>
</dbReference>
<evidence type="ECO:0000256" key="2">
    <source>
        <dbReference type="ARBA" id="ARBA00023026"/>
    </source>
</evidence>
<sequence length="237" mass="24782">MFAKLLVVSALASAAFATECTRTYTVKEGDWCDTISQANNASTYQLSTINADKINDACTNLEIGQQLCLGTKDQDCTITHNVVYGDTCDKIMQGANINATMLYANNPQIDEYCSNIYIGEVLCVAGAYAAPEPVPERQVGAPGGEPAGPPATTPYPEAKPKTQPKPSDPAPAPASANNTPAPASNTPAPANNTPASANNEPAATPAPENNQPAVTEPDSDEDADLPECDDPNDDGYY</sequence>
<evidence type="ECO:0000256" key="4">
    <source>
        <dbReference type="SAM" id="SignalP"/>
    </source>
</evidence>
<name>A0A8H3D5I4_9AGAM</name>
<dbReference type="Proteomes" id="UP000663861">
    <property type="component" value="Unassembled WGS sequence"/>
</dbReference>
<dbReference type="Proteomes" id="UP000663888">
    <property type="component" value="Unassembled WGS sequence"/>
</dbReference>
<comment type="caution">
    <text evidence="7">The sequence shown here is derived from an EMBL/GenBank/DDBJ whole genome shotgun (WGS) entry which is preliminary data.</text>
</comment>
<dbReference type="PROSITE" id="PS51782">
    <property type="entry name" value="LYSM"/>
    <property type="match status" value="2"/>
</dbReference>
<feature type="domain" description="LysM" evidence="5">
    <location>
        <begin position="22"/>
        <end position="69"/>
    </location>
</feature>
<gene>
    <name evidence="7" type="ORF">RDB_LOCUS142491</name>
    <name evidence="6" type="ORF">RDB_LOCUS28830</name>
</gene>
<keyword evidence="2" id="KW-0843">Virulence</keyword>
<feature type="region of interest" description="Disordered" evidence="3">
    <location>
        <begin position="135"/>
        <end position="237"/>
    </location>
</feature>